<dbReference type="RefSeq" id="WP_101894482.1">
    <property type="nucleotide sequence ID" value="NZ_CP022684.1"/>
</dbReference>
<evidence type="ECO:0000313" key="1">
    <source>
        <dbReference type="EMBL" id="AUM13103.1"/>
    </source>
</evidence>
<reference evidence="2" key="1">
    <citation type="submission" date="2017-08" db="EMBL/GenBank/DDBJ databases">
        <title>Direct submision.</title>
        <authorList>
            <person name="Kim S.-J."/>
            <person name="Rhee S.-K."/>
        </authorList>
    </citation>
    <scope>NUCLEOTIDE SEQUENCE [LARGE SCALE GENOMIC DNA]</scope>
    <source>
        <strain evidence="2">GI5</strain>
    </source>
</reference>
<dbReference type="OrthoDB" id="8955285at2"/>
<keyword evidence="2" id="KW-1185">Reference proteome</keyword>
<evidence type="ECO:0000313" key="2">
    <source>
        <dbReference type="Proteomes" id="UP000235116"/>
    </source>
</evidence>
<organism evidence="1 2">
    <name type="scientific">Ketobacter alkanivorans</name>
    <dbReference type="NCBI Taxonomy" id="1917421"/>
    <lineage>
        <taxon>Bacteria</taxon>
        <taxon>Pseudomonadati</taxon>
        <taxon>Pseudomonadota</taxon>
        <taxon>Gammaproteobacteria</taxon>
        <taxon>Pseudomonadales</taxon>
        <taxon>Ketobacteraceae</taxon>
        <taxon>Ketobacter</taxon>
    </lineage>
</organism>
<name>A0A2K9LLG6_9GAMM</name>
<proteinExistence type="predicted"/>
<sequence length="115" mass="13241">MALSLFFIVGAFKNKAVDRSDSIYDKERCDWIWNLSARSLMSDIFTQEELIDRAFHRAAYAMKGMWEEYGSSDTRLLMPPLIPDEYVLAGESLNGNAYKEHVVPRVMIKVIKNGF</sequence>
<dbReference type="Proteomes" id="UP000235116">
    <property type="component" value="Chromosome"/>
</dbReference>
<protein>
    <submittedName>
        <fullName evidence="1">Uncharacterized protein</fullName>
    </submittedName>
</protein>
<dbReference type="KEGG" id="kak:Kalk_12000"/>
<accession>A0A2K9LLG6</accession>
<gene>
    <name evidence="1" type="ORF">Kalk_12000</name>
</gene>
<dbReference type="AlphaFoldDB" id="A0A2K9LLG6"/>
<dbReference type="EMBL" id="CP022684">
    <property type="protein sequence ID" value="AUM13103.1"/>
    <property type="molecule type" value="Genomic_DNA"/>
</dbReference>